<evidence type="ECO:0000256" key="6">
    <source>
        <dbReference type="ARBA" id="ARBA00022963"/>
    </source>
</evidence>
<evidence type="ECO:0000256" key="1">
    <source>
        <dbReference type="ARBA" id="ARBA00004613"/>
    </source>
</evidence>
<accession>A0A6A3BL86</accession>
<reference evidence="9" key="1">
    <citation type="submission" date="2019-09" db="EMBL/GenBank/DDBJ databases">
        <title>Draft genome information of white flower Hibiscus syriacus.</title>
        <authorList>
            <person name="Kim Y.-M."/>
        </authorList>
    </citation>
    <scope>NUCLEOTIDE SEQUENCE [LARGE SCALE GENOMIC DNA]</scope>
    <source>
        <strain evidence="9">YM2019G1</strain>
    </source>
</reference>
<evidence type="ECO:0000256" key="5">
    <source>
        <dbReference type="ARBA" id="ARBA00022801"/>
    </source>
</evidence>
<keyword evidence="7" id="KW-0443">Lipid metabolism</keyword>
<comment type="subcellular location">
    <subcellularLocation>
        <location evidence="1">Secreted</location>
    </subcellularLocation>
</comment>
<evidence type="ECO:0000313" key="9">
    <source>
        <dbReference type="EMBL" id="KAE8717766.1"/>
    </source>
</evidence>
<dbReference type="PANTHER" id="PTHR45650">
    <property type="entry name" value="GDSL-LIKE LIPASE/ACYLHYDROLASE-RELATED"/>
    <property type="match status" value="1"/>
</dbReference>
<dbReference type="PANTHER" id="PTHR45650:SF14">
    <property type="entry name" value="GDSL ESTERASE_LIPASE 7-LIKE"/>
    <property type="match status" value="1"/>
</dbReference>
<keyword evidence="5" id="KW-0378">Hydrolase</keyword>
<comment type="caution">
    <text evidence="9">The sequence shown here is derived from an EMBL/GenBank/DDBJ whole genome shotgun (WGS) entry which is preliminary data.</text>
</comment>
<name>A0A6A3BL86_HIBSY</name>
<proteinExistence type="inferred from homology"/>
<organism evidence="9 10">
    <name type="scientific">Hibiscus syriacus</name>
    <name type="common">Rose of Sharon</name>
    <dbReference type="NCBI Taxonomy" id="106335"/>
    <lineage>
        <taxon>Eukaryota</taxon>
        <taxon>Viridiplantae</taxon>
        <taxon>Streptophyta</taxon>
        <taxon>Embryophyta</taxon>
        <taxon>Tracheophyta</taxon>
        <taxon>Spermatophyta</taxon>
        <taxon>Magnoliopsida</taxon>
        <taxon>eudicotyledons</taxon>
        <taxon>Gunneridae</taxon>
        <taxon>Pentapetalae</taxon>
        <taxon>rosids</taxon>
        <taxon>malvids</taxon>
        <taxon>Malvales</taxon>
        <taxon>Malvaceae</taxon>
        <taxon>Malvoideae</taxon>
        <taxon>Hibiscus</taxon>
    </lineage>
</organism>
<dbReference type="Proteomes" id="UP000436088">
    <property type="component" value="Unassembled WGS sequence"/>
</dbReference>
<dbReference type="GO" id="GO:0016787">
    <property type="term" value="F:hydrolase activity"/>
    <property type="evidence" value="ECO:0007669"/>
    <property type="project" value="UniProtKB-KW"/>
</dbReference>
<keyword evidence="6" id="KW-0442">Lipid degradation</keyword>
<protein>
    <submittedName>
        <fullName evidence="9">Uncharacterized protein</fullName>
    </submittedName>
</protein>
<keyword evidence="10" id="KW-1185">Reference proteome</keyword>
<feature type="chain" id="PRO_5025492748" evidence="8">
    <location>
        <begin position="23"/>
        <end position="96"/>
    </location>
</feature>
<dbReference type="EMBL" id="VEPZ02000817">
    <property type="protein sequence ID" value="KAE8717766.1"/>
    <property type="molecule type" value="Genomic_DNA"/>
</dbReference>
<dbReference type="GO" id="GO:0016042">
    <property type="term" value="P:lipid catabolic process"/>
    <property type="evidence" value="ECO:0007669"/>
    <property type="project" value="UniProtKB-KW"/>
</dbReference>
<dbReference type="Gene3D" id="3.40.50.1110">
    <property type="entry name" value="SGNH hydrolase"/>
    <property type="match status" value="1"/>
</dbReference>
<comment type="similarity">
    <text evidence="2">Belongs to the 'GDSL' lipolytic enzyme family.</text>
</comment>
<evidence type="ECO:0000256" key="4">
    <source>
        <dbReference type="ARBA" id="ARBA00022729"/>
    </source>
</evidence>
<dbReference type="InterPro" id="IPR036514">
    <property type="entry name" value="SGNH_hydro_sf"/>
</dbReference>
<dbReference type="InterPro" id="IPR051238">
    <property type="entry name" value="GDSL_esterase/lipase"/>
</dbReference>
<sequence>MAFLFLHRLVFLSIFLLCFVHCEPTPLLPPFNISQPDLLKYFGLNNFINLPTVYVFVDSYIDAGNNNYLKTIAKANYLPYGIDFTNWLYHRWENRC</sequence>
<gene>
    <name evidence="9" type="ORF">F3Y22_tig00110020pilonHSYRG00013</name>
</gene>
<dbReference type="AlphaFoldDB" id="A0A6A3BL86"/>
<evidence type="ECO:0000256" key="8">
    <source>
        <dbReference type="SAM" id="SignalP"/>
    </source>
</evidence>
<evidence type="ECO:0000313" key="10">
    <source>
        <dbReference type="Proteomes" id="UP000436088"/>
    </source>
</evidence>
<keyword evidence="3" id="KW-0964">Secreted</keyword>
<evidence type="ECO:0000256" key="7">
    <source>
        <dbReference type="ARBA" id="ARBA00023098"/>
    </source>
</evidence>
<evidence type="ECO:0000256" key="2">
    <source>
        <dbReference type="ARBA" id="ARBA00008668"/>
    </source>
</evidence>
<keyword evidence="4 8" id="KW-0732">Signal</keyword>
<feature type="signal peptide" evidence="8">
    <location>
        <begin position="1"/>
        <end position="22"/>
    </location>
</feature>
<evidence type="ECO:0000256" key="3">
    <source>
        <dbReference type="ARBA" id="ARBA00022525"/>
    </source>
</evidence>
<dbReference type="GO" id="GO:0005576">
    <property type="term" value="C:extracellular region"/>
    <property type="evidence" value="ECO:0007669"/>
    <property type="project" value="UniProtKB-SubCell"/>
</dbReference>